<evidence type="ECO:0000256" key="13">
    <source>
        <dbReference type="SAM" id="Phobius"/>
    </source>
</evidence>
<feature type="transmembrane region" description="Helical" evidence="13">
    <location>
        <begin position="1210"/>
        <end position="1235"/>
    </location>
</feature>
<keyword evidence="7" id="KW-0445">Lipid transport</keyword>
<dbReference type="GO" id="GO:0032934">
    <property type="term" value="F:sterol binding"/>
    <property type="evidence" value="ECO:0007669"/>
    <property type="project" value="EnsemblFungi"/>
</dbReference>
<reference evidence="15 16" key="1">
    <citation type="journal article" date="2016" name="Proc. Natl. Acad. Sci. U.S.A.">
        <title>Comparative genomics of biotechnologically important yeasts.</title>
        <authorList>
            <person name="Riley R."/>
            <person name="Haridas S."/>
            <person name="Wolfe K.H."/>
            <person name="Lopes M.R."/>
            <person name="Hittinger C.T."/>
            <person name="Goeker M."/>
            <person name="Salamov A.A."/>
            <person name="Wisecaver J.H."/>
            <person name="Long T.M."/>
            <person name="Calvey C.H."/>
            <person name="Aerts A.L."/>
            <person name="Barry K.W."/>
            <person name="Choi C."/>
            <person name="Clum A."/>
            <person name="Coughlan A.Y."/>
            <person name="Deshpande S."/>
            <person name="Douglass A.P."/>
            <person name="Hanson S.J."/>
            <person name="Klenk H.-P."/>
            <person name="LaButti K.M."/>
            <person name="Lapidus A."/>
            <person name="Lindquist E.A."/>
            <person name="Lipzen A.M."/>
            <person name="Meier-Kolthoff J.P."/>
            <person name="Ohm R.A."/>
            <person name="Otillar R.P."/>
            <person name="Pangilinan J.L."/>
            <person name="Peng Y."/>
            <person name="Rokas A."/>
            <person name="Rosa C.A."/>
            <person name="Scheuner C."/>
            <person name="Sibirny A.A."/>
            <person name="Slot J.C."/>
            <person name="Stielow J.B."/>
            <person name="Sun H."/>
            <person name="Kurtzman C.P."/>
            <person name="Blackwell M."/>
            <person name="Grigoriev I.V."/>
            <person name="Jeffries T.W."/>
        </authorList>
    </citation>
    <scope>NUCLEOTIDE SEQUENCE [LARGE SCALE GENOMIC DNA]</scope>
    <source>
        <strain evidence="15 16">NRRL Y-2026</strain>
    </source>
</reference>
<dbReference type="EMBL" id="KV454005">
    <property type="protein sequence ID" value="ODQ45243.1"/>
    <property type="molecule type" value="Genomic_DNA"/>
</dbReference>
<dbReference type="InterPro" id="IPR032190">
    <property type="entry name" value="NPC1_N"/>
</dbReference>
<dbReference type="FunFam" id="1.20.1640.10:FF:000008">
    <property type="entry name" value="NPC intracellular cholesterol transporter 1"/>
    <property type="match status" value="1"/>
</dbReference>
<dbReference type="PROSITE" id="PS50156">
    <property type="entry name" value="SSD"/>
    <property type="match status" value="1"/>
</dbReference>
<keyword evidence="5" id="KW-0732">Signal</keyword>
<evidence type="ECO:0000256" key="5">
    <source>
        <dbReference type="ARBA" id="ARBA00022729"/>
    </source>
</evidence>
<feature type="transmembrane region" description="Helical" evidence="13">
    <location>
        <begin position="1247"/>
        <end position="1270"/>
    </location>
</feature>
<protein>
    <recommendedName>
        <fullName evidence="14">SSD domain-containing protein</fullName>
    </recommendedName>
</protein>
<evidence type="ECO:0000256" key="11">
    <source>
        <dbReference type="ARBA" id="ARBA00023180"/>
    </source>
</evidence>
<keyword evidence="8" id="KW-0443">Lipid metabolism</keyword>
<feature type="transmembrane region" description="Helical" evidence="13">
    <location>
        <begin position="614"/>
        <end position="633"/>
    </location>
</feature>
<keyword evidence="4 13" id="KW-0812">Transmembrane</keyword>
<dbReference type="InterPro" id="IPR000731">
    <property type="entry name" value="SSD"/>
</dbReference>
<dbReference type="InterPro" id="IPR053956">
    <property type="entry name" value="NPC1_MLD"/>
</dbReference>
<evidence type="ECO:0000256" key="1">
    <source>
        <dbReference type="ARBA" id="ARBA00004127"/>
    </source>
</evidence>
<evidence type="ECO:0000256" key="6">
    <source>
        <dbReference type="ARBA" id="ARBA00022989"/>
    </source>
</evidence>
<evidence type="ECO:0000313" key="16">
    <source>
        <dbReference type="Proteomes" id="UP000094455"/>
    </source>
</evidence>
<dbReference type="GO" id="GO:0015918">
    <property type="term" value="P:sterol transport"/>
    <property type="evidence" value="ECO:0007669"/>
    <property type="project" value="EnsemblFungi"/>
</dbReference>
<feature type="transmembrane region" description="Helical" evidence="13">
    <location>
        <begin position="371"/>
        <end position="390"/>
    </location>
</feature>
<dbReference type="Gene3D" id="1.20.1640.10">
    <property type="entry name" value="Multidrug efflux transporter AcrB transmembrane domain"/>
    <property type="match status" value="2"/>
</dbReference>
<feature type="transmembrane region" description="Helical" evidence="13">
    <location>
        <begin position="852"/>
        <end position="871"/>
    </location>
</feature>
<evidence type="ECO:0000256" key="2">
    <source>
        <dbReference type="ARBA" id="ARBA00005585"/>
    </source>
</evidence>
<feature type="transmembrane region" description="Helical" evidence="13">
    <location>
        <begin position="1163"/>
        <end position="1184"/>
    </location>
</feature>
<evidence type="ECO:0000256" key="7">
    <source>
        <dbReference type="ARBA" id="ARBA00023055"/>
    </source>
</evidence>
<dbReference type="RefSeq" id="XP_019016356.1">
    <property type="nucleotide sequence ID" value="XM_019163180.1"/>
</dbReference>
<dbReference type="GO" id="GO:0012505">
    <property type="term" value="C:endomembrane system"/>
    <property type="evidence" value="ECO:0007669"/>
    <property type="project" value="UniProtKB-SubCell"/>
</dbReference>
<keyword evidence="6 13" id="KW-1133">Transmembrane helix</keyword>
<dbReference type="Pfam" id="PF22314">
    <property type="entry name" value="NPC1_MLD"/>
    <property type="match status" value="1"/>
</dbReference>
<keyword evidence="16" id="KW-1185">Reference proteome</keyword>
<dbReference type="STRING" id="763406.A0A1E3NIR2"/>
<comment type="similarity">
    <text evidence="2">Belongs to the patched family.</text>
</comment>
<accession>A0A1E3NIR2</accession>
<dbReference type="PANTHER" id="PTHR45727">
    <property type="entry name" value="NPC INTRACELLULAR CHOLESTEROL TRANSPORTER 1"/>
    <property type="match status" value="1"/>
</dbReference>
<dbReference type="Pfam" id="PF16414">
    <property type="entry name" value="NPC1_N"/>
    <property type="match status" value="1"/>
</dbReference>
<organism evidence="15 16">
    <name type="scientific">Pichia membranifaciens NRRL Y-2026</name>
    <dbReference type="NCBI Taxonomy" id="763406"/>
    <lineage>
        <taxon>Eukaryota</taxon>
        <taxon>Fungi</taxon>
        <taxon>Dikarya</taxon>
        <taxon>Ascomycota</taxon>
        <taxon>Saccharomycotina</taxon>
        <taxon>Pichiomycetes</taxon>
        <taxon>Pichiales</taxon>
        <taxon>Pichiaceae</taxon>
        <taxon>Pichia</taxon>
    </lineage>
</organism>
<feature type="transmembrane region" description="Helical" evidence="13">
    <location>
        <begin position="736"/>
        <end position="755"/>
    </location>
</feature>
<keyword evidence="9 13" id="KW-0472">Membrane</keyword>
<feature type="transmembrane region" description="Helical" evidence="13">
    <location>
        <begin position="272"/>
        <end position="292"/>
    </location>
</feature>
<sequence>MTTSGHDEHPLAYGEGSVTSTGVTPHHSLKYCAMYGVGGKTSFFGPDVPQPNNIPAQKLSAADYNDLVDVCGDSWRAVDYACCDSAQIAQLKTNLAKADALISSCPACKENFYQLFCHFTCSPDQSQFVDIVSTQTAMNGNEIVDELNFFVDPEFASPFYDSCKSIKFGVTNSYAMDLIGGGAKNYSEFLKFLGDKKPQIGGSPFQINYLYSLDGDDQSRNISLFELDARACNDSDPKFACACSDCPQVCPLLETLPHHEQCQVYNISCTSFTVLISYFIVLFSYFSIVFYLRYRNNRKTRKQTLLTDDNDLLEASILQTTDSPEITDISFSSQNTLNLVSLHSRKSYIVNNYLEHYFYKLGSFCATYPSLILWTTSVFVLLLSSCAYFTQIETNPVNLWVSPTADAFIEKGKFDESFGPFYRTQQIIISNSTGDSILQDYEFVQWWFEKESQMITLKANVSIDGFDNDVTYDDVCFKPLEDTCILESFTQYFNGDLSNLPESSDWKSKISKCATSPVECLPSFQQPLKKSLVFGGGKTDDVLSSKAIVVTLLNNNDNDPNSDQVRKAFQWETALNDFILNNITEEAKEFGVEVSFMTEISLEKELNKSTNTDIRIIVISYLVMFAYASYALLINQNTGKNFILRYLAKTRFSLGLIGILIVLFSVFLSVGFWSLFGLKVTLIIAEVIPFLILAVGVDNIFLITNEYSSIEKLTITNSLPINEKIGKTMANIGPSILLSSLCQFICFVLGSFVGMPAVKNFSLYISVAIIFNTLLQLTAFVSVLTLDQRRLAEGKLDLLPFIKIERDARSEELNNNLAQMLNESDNNDDGFIKSFLKNSFGPLIFRPAVKNIIFLLVLSVFGISLALIPNLKLGLDQRVAVPSDSYLIHYFDDLYQYLDVGPPIYFVVEGLDVTQKAEQQMLCSKFTTCGSFSLVNIIDQEYVRFNESTVAEPVASWIDDFLLWLNPDLSECCLLKKNSPDKLFCPPFSSPRVCDSCFANRKWDYQMHGFPEGEEFMEFFEAWIDAPSYPCPLGGKAPYSSSVFLEDGYIKRSAFRTSHTPLRSQDDFISAYHNSLRIVGEVKKANPDVQLFAYSPFYIFFVQYETIRSLTFTLLSVGLILVGLIMMLLLGSLRNSAVFVANLILIIVSILGWMVLADISLNAVSLVNLLICLGLSVEFSVHLFKHFNFNETQTEGPRDGNKRSRAYGSLIYIGSTTLGGIALTKLIGIGVLSFTRSKIFRLYYFKMWVGLIVIASVHALVVAPLLLSMFGSTSVYGKSKWSRVVCDDIIRRQRETLN</sequence>
<evidence type="ECO:0000256" key="3">
    <source>
        <dbReference type="ARBA" id="ARBA00022448"/>
    </source>
</evidence>
<dbReference type="Pfam" id="PF12349">
    <property type="entry name" value="Sterol-sensing"/>
    <property type="match status" value="1"/>
</dbReference>
<dbReference type="GO" id="GO:0006665">
    <property type="term" value="P:sphingolipid metabolic process"/>
    <property type="evidence" value="ECO:0007669"/>
    <property type="project" value="EnsemblFungi"/>
</dbReference>
<evidence type="ECO:0000259" key="14">
    <source>
        <dbReference type="PROSITE" id="PS50156"/>
    </source>
</evidence>
<comment type="subcellular location">
    <subcellularLocation>
        <location evidence="1">Endomembrane system</location>
        <topology evidence="1">Multi-pass membrane protein</topology>
    </subcellularLocation>
</comment>
<feature type="transmembrane region" description="Helical" evidence="13">
    <location>
        <begin position="682"/>
        <end position="703"/>
    </location>
</feature>
<feature type="domain" description="SSD" evidence="14">
    <location>
        <begin position="613"/>
        <end position="786"/>
    </location>
</feature>
<feature type="transmembrane region" description="Helical" evidence="13">
    <location>
        <begin position="1137"/>
        <end position="1157"/>
    </location>
</feature>
<keyword evidence="3" id="KW-0813">Transport</keyword>
<evidence type="ECO:0000256" key="4">
    <source>
        <dbReference type="ARBA" id="ARBA00022692"/>
    </source>
</evidence>
<feature type="compositionally biased region" description="Basic and acidic residues" evidence="12">
    <location>
        <begin position="1"/>
        <end position="10"/>
    </location>
</feature>
<feature type="transmembrane region" description="Helical" evidence="13">
    <location>
        <begin position="1110"/>
        <end position="1130"/>
    </location>
</feature>
<feature type="transmembrane region" description="Helical" evidence="13">
    <location>
        <begin position="654"/>
        <end position="676"/>
    </location>
</feature>
<gene>
    <name evidence="15" type="ORF">PICMEDRAFT_54890</name>
</gene>
<dbReference type="GeneID" id="30179867"/>
<evidence type="ECO:0000313" key="15">
    <source>
        <dbReference type="EMBL" id="ODQ45243.1"/>
    </source>
</evidence>
<proteinExistence type="inferred from homology"/>
<keyword evidence="11" id="KW-0325">Glycoprotein</keyword>
<keyword evidence="10" id="KW-1015">Disulfide bond</keyword>
<evidence type="ECO:0000256" key="12">
    <source>
        <dbReference type="SAM" id="MobiDB-lite"/>
    </source>
</evidence>
<dbReference type="InterPro" id="IPR053958">
    <property type="entry name" value="HMGCR/SNAP/NPC1-like_SSD"/>
</dbReference>
<dbReference type="GO" id="GO:0000329">
    <property type="term" value="C:fungal-type vacuole membrane"/>
    <property type="evidence" value="ECO:0007669"/>
    <property type="project" value="EnsemblFungi"/>
</dbReference>
<evidence type="ECO:0000256" key="10">
    <source>
        <dbReference type="ARBA" id="ARBA00023157"/>
    </source>
</evidence>
<evidence type="ECO:0000256" key="9">
    <source>
        <dbReference type="ARBA" id="ARBA00023136"/>
    </source>
</evidence>
<evidence type="ECO:0000256" key="8">
    <source>
        <dbReference type="ARBA" id="ARBA00023098"/>
    </source>
</evidence>
<dbReference type="OrthoDB" id="6510177at2759"/>
<dbReference type="SUPFAM" id="SSF82866">
    <property type="entry name" value="Multidrug efflux transporter AcrB transmembrane domain"/>
    <property type="match status" value="2"/>
</dbReference>
<name>A0A1E3NIR2_9ASCO</name>
<dbReference type="Proteomes" id="UP000094455">
    <property type="component" value="Unassembled WGS sequence"/>
</dbReference>
<dbReference type="PANTHER" id="PTHR45727:SF2">
    <property type="entry name" value="NPC INTRACELLULAR CHOLESTEROL TRANSPORTER 1"/>
    <property type="match status" value="1"/>
</dbReference>
<feature type="transmembrane region" description="Helical" evidence="13">
    <location>
        <begin position="761"/>
        <end position="786"/>
    </location>
</feature>
<feature type="region of interest" description="Disordered" evidence="12">
    <location>
        <begin position="1"/>
        <end position="21"/>
    </location>
</feature>